<dbReference type="RefSeq" id="WP_378964956.1">
    <property type="nucleotide sequence ID" value="NZ_JBHTBJ010000002.1"/>
</dbReference>
<dbReference type="Proteomes" id="UP001596548">
    <property type="component" value="Unassembled WGS sequence"/>
</dbReference>
<evidence type="ECO:0000313" key="3">
    <source>
        <dbReference type="Proteomes" id="UP001596548"/>
    </source>
</evidence>
<dbReference type="Pfam" id="PF04607">
    <property type="entry name" value="RelA_SpoT"/>
    <property type="match status" value="1"/>
</dbReference>
<reference evidence="3" key="1">
    <citation type="journal article" date="2019" name="Int. J. Syst. Evol. Microbiol.">
        <title>The Global Catalogue of Microorganisms (GCM) 10K type strain sequencing project: providing services to taxonomists for standard genome sequencing and annotation.</title>
        <authorList>
            <consortium name="The Broad Institute Genomics Platform"/>
            <consortium name="The Broad Institute Genome Sequencing Center for Infectious Disease"/>
            <person name="Wu L."/>
            <person name="Ma J."/>
        </authorList>
    </citation>
    <scope>NUCLEOTIDE SEQUENCE [LARGE SCALE GENOMIC DNA]</scope>
    <source>
        <strain evidence="3">XZYJT-10</strain>
    </source>
</reference>
<sequence>MALPISKQQFNRLGERIAAGDPPAREDLTQLNQVLRAYQAILDTVEEQLAGIGLHATTRVKTRSVLIEKLRREHGMLLARVQDLAGARTVIDGGWTEQDGVVSNIVTHFHAWTGKAPKVVDRRVAPSHGYRAVHVIVFPDGVPVEIQVRTELQNYWAQIVERLADRWGRNIRYGADPENPQLPAEGIHHRDGSPVTRGEVIRNLRAVSLEIAAIEATERQMNVFQNRTPASLEQRIANTFHREMTDPDADAVLYYPRLRRIFKDFITRGTESRALRLSLRRRMQSARRVAGRIIRRTVPNIQAPNADFVRRKILLCDKVVDSAADEFGSRLKQQQASLRDTLQTLTEYVDQGGIR</sequence>
<comment type="caution">
    <text evidence="2">The sequence shown here is derived from an EMBL/GenBank/DDBJ whole genome shotgun (WGS) entry which is preliminary data.</text>
</comment>
<dbReference type="SMART" id="SM00954">
    <property type="entry name" value="RelA_SpoT"/>
    <property type="match status" value="1"/>
</dbReference>
<organism evidence="2 3">
    <name type="scientific">Paractinoplanes rhizophilus</name>
    <dbReference type="NCBI Taxonomy" id="1416877"/>
    <lineage>
        <taxon>Bacteria</taxon>
        <taxon>Bacillati</taxon>
        <taxon>Actinomycetota</taxon>
        <taxon>Actinomycetes</taxon>
        <taxon>Micromonosporales</taxon>
        <taxon>Micromonosporaceae</taxon>
        <taxon>Paractinoplanes</taxon>
    </lineage>
</organism>
<dbReference type="SUPFAM" id="SSF81301">
    <property type="entry name" value="Nucleotidyltransferase"/>
    <property type="match status" value="1"/>
</dbReference>
<evidence type="ECO:0000313" key="2">
    <source>
        <dbReference type="EMBL" id="MFC7273432.1"/>
    </source>
</evidence>
<keyword evidence="3" id="KW-1185">Reference proteome</keyword>
<accession>A0ABW2HJK3</accession>
<dbReference type="EMBL" id="JBHTBJ010000002">
    <property type="protein sequence ID" value="MFC7273432.1"/>
    <property type="molecule type" value="Genomic_DNA"/>
</dbReference>
<dbReference type="InterPro" id="IPR043519">
    <property type="entry name" value="NT_sf"/>
</dbReference>
<dbReference type="InterPro" id="IPR007685">
    <property type="entry name" value="RelA_SpoT"/>
</dbReference>
<proteinExistence type="predicted"/>
<name>A0ABW2HJK3_9ACTN</name>
<evidence type="ECO:0000259" key="1">
    <source>
        <dbReference type="SMART" id="SM00954"/>
    </source>
</evidence>
<dbReference type="CDD" id="cd05399">
    <property type="entry name" value="NT_Rel-Spo_like"/>
    <property type="match status" value="1"/>
</dbReference>
<gene>
    <name evidence="2" type="ORF">ACFQS1_05515</name>
</gene>
<protein>
    <recommendedName>
        <fullName evidence="1">RelA/SpoT domain-containing protein</fullName>
    </recommendedName>
</protein>
<feature type="domain" description="RelA/SpoT" evidence="1">
    <location>
        <begin position="58"/>
        <end position="171"/>
    </location>
</feature>
<dbReference type="Gene3D" id="3.30.460.10">
    <property type="entry name" value="Beta Polymerase, domain 2"/>
    <property type="match status" value="1"/>
</dbReference>